<name>A0A220NSB2_9CAUD</name>
<dbReference type="EMBL" id="KY965065">
    <property type="protein sequence ID" value="ASJ79707.1"/>
    <property type="molecule type" value="Genomic_DNA"/>
</dbReference>
<dbReference type="RefSeq" id="YP_010063907.1">
    <property type="nucleotide sequence ID" value="NC_054811.1"/>
</dbReference>
<proteinExistence type="predicted"/>
<sequence length="105" mass="11803">MVTFEQARGIVFDNRAHLYPAEADFQVATWGWENDTAYQLVCGPYAMVYPARNDDDRLWISDQDGPFVTVDKATGEYVEHYGLTDDGRPFRLDGATPIGEPTEAP</sequence>
<organism evidence="1 2">
    <name type="scientific">Mycobacterium phage Heffalump</name>
    <dbReference type="NCBI Taxonomy" id="1983575"/>
    <lineage>
        <taxon>Viruses</taxon>
        <taxon>Duplodnaviria</taxon>
        <taxon>Heunggongvirae</taxon>
        <taxon>Uroviricota</taxon>
        <taxon>Caudoviricetes</taxon>
        <taxon>Turbidovirus</taxon>
        <taxon>Turbidovirus heffalump</taxon>
    </lineage>
</organism>
<accession>A0A220NSB2</accession>
<dbReference type="GeneID" id="64947722"/>
<evidence type="ECO:0000313" key="1">
    <source>
        <dbReference type="EMBL" id="ASJ79707.1"/>
    </source>
</evidence>
<dbReference type="KEGG" id="vg:64947722"/>
<keyword evidence="2" id="KW-1185">Reference proteome</keyword>
<evidence type="ECO:0000313" key="2">
    <source>
        <dbReference type="Proteomes" id="UP000223575"/>
    </source>
</evidence>
<dbReference type="Proteomes" id="UP000223575">
    <property type="component" value="Segment"/>
</dbReference>
<reference evidence="1 2" key="1">
    <citation type="submission" date="2017-04" db="EMBL/GenBank/DDBJ databases">
        <authorList>
            <person name="Gaylord E.A."/>
            <person name="Popp B."/>
            <person name="Rush R."/>
            <person name="Xu C."/>
            <person name="Russell D.A."/>
            <person name="Garlena R.A."/>
            <person name="Pope W.H."/>
            <person name="Jacobs-Sera D."/>
            <person name="Hatfull G.F."/>
        </authorList>
    </citation>
    <scope>NUCLEOTIDE SEQUENCE [LARGE SCALE GENOMIC DNA]</scope>
</reference>
<protein>
    <submittedName>
        <fullName evidence="1">Uncharacterized protein</fullName>
    </submittedName>
</protein>
<gene>
    <name evidence="1" type="primary">4</name>
    <name evidence="1" type="ORF">SEA_HEFFALUMP_4</name>
</gene>